<proteinExistence type="predicted"/>
<dbReference type="OrthoDB" id="3049422at2759"/>
<dbReference type="AlphaFoldDB" id="A0A5C3KSI6"/>
<gene>
    <name evidence="1" type="ORF">FA15DRAFT_709573</name>
</gene>
<dbReference type="Proteomes" id="UP000307440">
    <property type="component" value="Unassembled WGS sequence"/>
</dbReference>
<accession>A0A5C3KSI6</accession>
<dbReference type="EMBL" id="ML210380">
    <property type="protein sequence ID" value="TFK18748.1"/>
    <property type="molecule type" value="Genomic_DNA"/>
</dbReference>
<evidence type="ECO:0000313" key="2">
    <source>
        <dbReference type="Proteomes" id="UP000307440"/>
    </source>
</evidence>
<sequence length="541" mass="60236">MGIFDSITGFIGKLADGAVKTIAPGLNWKPSSLISQASKLMPTLINAIPGVGTAIPAIEAVFSGSERKVENGRVVEVAAVPGLEDVKKMLAQTLDAVTSSRKDLETKLTAVLGAVESQGRLEKFESYRDKIIPAVEYLESHMDALNEFVPYSTSEKIKSFVPKDNQTPDTDLIKRQYELKSAVSEMQAYLKTHEHDVTQEMFDLYLLAVVWLLTYDKMIMTLRSYLAQHYFAINTMTDYIKAITTWNTDYDEMVRHATSAADFLLGKESDRTDEGYIGLLTKKRLSLIGDAQKEPVEDVFGEQKRSVFRNWFVDTCPTYVIGYASPEKSKLLQEIRSKPEATAADAEADGNSIRTSYYGVQASFLEACLRPAVEFATTWRTSVYGWQSRLPLTPPADLENAVKILQDVDVTTGLKQLDVKLEDQKGLGYKTGETLTYAVAYVTSFGEGFPSGWSTPKEIAHDGRYVQISLKPVAFRKSGYENYKAAKPVTDRISEAQIILRVYVKKSVNDESRIFHVGDIPSGSADVKLWDVAHRAYPTPK</sequence>
<reference evidence="1 2" key="1">
    <citation type="journal article" date="2019" name="Nat. Ecol. Evol.">
        <title>Megaphylogeny resolves global patterns of mushroom evolution.</title>
        <authorList>
            <person name="Varga T."/>
            <person name="Krizsan K."/>
            <person name="Foldi C."/>
            <person name="Dima B."/>
            <person name="Sanchez-Garcia M."/>
            <person name="Sanchez-Ramirez S."/>
            <person name="Szollosi G.J."/>
            <person name="Szarkandi J.G."/>
            <person name="Papp V."/>
            <person name="Albert L."/>
            <person name="Andreopoulos W."/>
            <person name="Angelini C."/>
            <person name="Antonin V."/>
            <person name="Barry K.W."/>
            <person name="Bougher N.L."/>
            <person name="Buchanan P."/>
            <person name="Buyck B."/>
            <person name="Bense V."/>
            <person name="Catcheside P."/>
            <person name="Chovatia M."/>
            <person name="Cooper J."/>
            <person name="Damon W."/>
            <person name="Desjardin D."/>
            <person name="Finy P."/>
            <person name="Geml J."/>
            <person name="Haridas S."/>
            <person name="Hughes K."/>
            <person name="Justo A."/>
            <person name="Karasinski D."/>
            <person name="Kautmanova I."/>
            <person name="Kiss B."/>
            <person name="Kocsube S."/>
            <person name="Kotiranta H."/>
            <person name="LaButti K.M."/>
            <person name="Lechner B.E."/>
            <person name="Liimatainen K."/>
            <person name="Lipzen A."/>
            <person name="Lukacs Z."/>
            <person name="Mihaltcheva S."/>
            <person name="Morgado L.N."/>
            <person name="Niskanen T."/>
            <person name="Noordeloos M.E."/>
            <person name="Ohm R.A."/>
            <person name="Ortiz-Santana B."/>
            <person name="Ovrebo C."/>
            <person name="Racz N."/>
            <person name="Riley R."/>
            <person name="Savchenko A."/>
            <person name="Shiryaev A."/>
            <person name="Soop K."/>
            <person name="Spirin V."/>
            <person name="Szebenyi C."/>
            <person name="Tomsovsky M."/>
            <person name="Tulloss R.E."/>
            <person name="Uehling J."/>
            <person name="Grigoriev I.V."/>
            <person name="Vagvolgyi C."/>
            <person name="Papp T."/>
            <person name="Martin F.M."/>
            <person name="Miettinen O."/>
            <person name="Hibbett D.S."/>
            <person name="Nagy L.G."/>
        </authorList>
    </citation>
    <scope>NUCLEOTIDE SEQUENCE [LARGE SCALE GENOMIC DNA]</scope>
    <source>
        <strain evidence="1 2">CBS 121175</strain>
    </source>
</reference>
<organism evidence="1 2">
    <name type="scientific">Coprinopsis marcescibilis</name>
    <name type="common">Agaric fungus</name>
    <name type="synonym">Psathyrella marcescibilis</name>
    <dbReference type="NCBI Taxonomy" id="230819"/>
    <lineage>
        <taxon>Eukaryota</taxon>
        <taxon>Fungi</taxon>
        <taxon>Dikarya</taxon>
        <taxon>Basidiomycota</taxon>
        <taxon>Agaricomycotina</taxon>
        <taxon>Agaricomycetes</taxon>
        <taxon>Agaricomycetidae</taxon>
        <taxon>Agaricales</taxon>
        <taxon>Agaricineae</taxon>
        <taxon>Psathyrellaceae</taxon>
        <taxon>Coprinopsis</taxon>
    </lineage>
</organism>
<name>A0A5C3KSI6_COPMA</name>
<protein>
    <submittedName>
        <fullName evidence="1">Uncharacterized protein</fullName>
    </submittedName>
</protein>
<keyword evidence="2" id="KW-1185">Reference proteome</keyword>
<evidence type="ECO:0000313" key="1">
    <source>
        <dbReference type="EMBL" id="TFK18748.1"/>
    </source>
</evidence>